<dbReference type="STRING" id="2015173.A0A026WDA6"/>
<dbReference type="GO" id="GO:0007030">
    <property type="term" value="P:Golgi organization"/>
    <property type="evidence" value="ECO:0007669"/>
    <property type="project" value="TreeGrafter"/>
</dbReference>
<evidence type="ECO:0000313" key="1">
    <source>
        <dbReference type="EMBL" id="EZA54060.1"/>
    </source>
</evidence>
<dbReference type="InterPro" id="IPR008551">
    <property type="entry name" value="TANGO2"/>
</dbReference>
<keyword evidence="2" id="KW-1185">Reference proteome</keyword>
<dbReference type="PANTHER" id="PTHR17985:SF8">
    <property type="entry name" value="TRANSPORT AND GOLGI ORGANIZATION PROTEIN 2 HOMOLOG"/>
    <property type="match status" value="1"/>
</dbReference>
<dbReference type="OrthoDB" id="191601at2759"/>
<proteinExistence type="predicted"/>
<evidence type="ECO:0000313" key="2">
    <source>
        <dbReference type="Proteomes" id="UP000053097"/>
    </source>
</evidence>
<dbReference type="Pfam" id="PF05742">
    <property type="entry name" value="TANGO2"/>
    <property type="match status" value="1"/>
</dbReference>
<reference evidence="1 2" key="1">
    <citation type="journal article" date="2014" name="Curr. Biol.">
        <title>The genome of the clonal raider ant Cerapachys biroi.</title>
        <authorList>
            <person name="Oxley P.R."/>
            <person name="Ji L."/>
            <person name="Fetter-Pruneda I."/>
            <person name="McKenzie S.K."/>
            <person name="Li C."/>
            <person name="Hu H."/>
            <person name="Zhang G."/>
            <person name="Kronauer D.J."/>
        </authorList>
    </citation>
    <scope>NUCLEOTIDE SEQUENCE [LARGE SCALE GENOMIC DNA]</scope>
</reference>
<protein>
    <submittedName>
        <fullName evidence="1">Uncharacterized protein</fullName>
    </submittedName>
</protein>
<sequence>MCILFVYRNPNADAGSYRLIVASNRDEAYRRPASAAHYWEKHPECLGGIDMEPGKEGGTWLALSMKGKAAVILNLVMPEGKTNLPKKGRGSLISNFVISNDSMEPYLNKLHAENSNGQPYNPYCLVLLDLNNADIHYLSSNVTSSGPQMCHDNIIGVGNSGIECPYKKVEKGKEEFRHIVQNVNTSKQDNLIDELINFLKSEKRCLPDPELQRRSPNQYEELSSIFITGTEYGTRTHSVLLVDGSNQVTFVEETLMPNSTWKRQSFQNKLIHMY</sequence>
<dbReference type="GO" id="GO:0009306">
    <property type="term" value="P:protein secretion"/>
    <property type="evidence" value="ECO:0007669"/>
    <property type="project" value="TreeGrafter"/>
</dbReference>
<dbReference type="PANTHER" id="PTHR17985">
    <property type="entry name" value="SER/THR-RICH PROTEIN T10 IN DGCR REGION"/>
    <property type="match status" value="1"/>
</dbReference>
<dbReference type="Proteomes" id="UP000053097">
    <property type="component" value="Unassembled WGS sequence"/>
</dbReference>
<accession>A0A026WDA6</accession>
<dbReference type="GO" id="GO:0005794">
    <property type="term" value="C:Golgi apparatus"/>
    <property type="evidence" value="ECO:0007669"/>
    <property type="project" value="TreeGrafter"/>
</dbReference>
<name>A0A026WDA6_OOCBI</name>
<gene>
    <name evidence="1" type="ORF">X777_05909</name>
</gene>
<organism evidence="1 2">
    <name type="scientific">Ooceraea biroi</name>
    <name type="common">Clonal raider ant</name>
    <name type="synonym">Cerapachys biroi</name>
    <dbReference type="NCBI Taxonomy" id="2015173"/>
    <lineage>
        <taxon>Eukaryota</taxon>
        <taxon>Metazoa</taxon>
        <taxon>Ecdysozoa</taxon>
        <taxon>Arthropoda</taxon>
        <taxon>Hexapoda</taxon>
        <taxon>Insecta</taxon>
        <taxon>Pterygota</taxon>
        <taxon>Neoptera</taxon>
        <taxon>Endopterygota</taxon>
        <taxon>Hymenoptera</taxon>
        <taxon>Apocrita</taxon>
        <taxon>Aculeata</taxon>
        <taxon>Formicoidea</taxon>
        <taxon>Formicidae</taxon>
        <taxon>Dorylinae</taxon>
        <taxon>Ooceraea</taxon>
    </lineage>
</organism>
<dbReference type="OMA" id="FAWRPGH"/>
<dbReference type="AlphaFoldDB" id="A0A026WDA6"/>
<dbReference type="EMBL" id="KK107260">
    <property type="protein sequence ID" value="EZA54060.1"/>
    <property type="molecule type" value="Genomic_DNA"/>
</dbReference>